<proteinExistence type="predicted"/>
<dbReference type="PATRIC" id="fig|927661.3.peg.3661"/>
<comment type="caution">
    <text evidence="1">The sequence shown here is derived from an EMBL/GenBank/DDBJ whole genome shotgun (WGS) entry which is preliminary data.</text>
</comment>
<dbReference type="Proteomes" id="UP000021053">
    <property type="component" value="Unassembled WGS sequence"/>
</dbReference>
<keyword evidence="2" id="KW-1185">Reference proteome</keyword>
<dbReference type="EMBL" id="JFBT01000001">
    <property type="protein sequence ID" value="EXG82505.1"/>
    <property type="molecule type" value="Genomic_DNA"/>
</dbReference>
<evidence type="ECO:0000313" key="1">
    <source>
        <dbReference type="EMBL" id="EXG82505.1"/>
    </source>
</evidence>
<dbReference type="PANTHER" id="PTHR34861">
    <property type="match status" value="1"/>
</dbReference>
<organism evidence="1 2">
    <name type="scientific">Cryptosporangium arvum DSM 44712</name>
    <dbReference type="NCBI Taxonomy" id="927661"/>
    <lineage>
        <taxon>Bacteria</taxon>
        <taxon>Bacillati</taxon>
        <taxon>Actinomycetota</taxon>
        <taxon>Actinomycetes</taxon>
        <taxon>Cryptosporangiales</taxon>
        <taxon>Cryptosporangiaceae</taxon>
        <taxon>Cryptosporangium</taxon>
    </lineage>
</organism>
<dbReference type="RefSeq" id="WP_035852344.1">
    <property type="nucleotide sequence ID" value="NZ_KK073874.1"/>
</dbReference>
<keyword evidence="1" id="KW-0378">Hydrolase</keyword>
<accession>A0A010YQM6</accession>
<dbReference type="InterPro" id="IPR007325">
    <property type="entry name" value="KFase/CYL"/>
</dbReference>
<dbReference type="GO" id="GO:0004061">
    <property type="term" value="F:arylformamidase activity"/>
    <property type="evidence" value="ECO:0007669"/>
    <property type="project" value="InterPro"/>
</dbReference>
<dbReference type="HOGENOM" id="CLU_030671_0_0_11"/>
<dbReference type="GO" id="GO:0019441">
    <property type="term" value="P:L-tryptophan catabolic process to kynurenine"/>
    <property type="evidence" value="ECO:0007669"/>
    <property type="project" value="InterPro"/>
</dbReference>
<name>A0A010YQM6_9ACTN</name>
<dbReference type="Gene3D" id="3.50.30.50">
    <property type="entry name" value="Putative cyclase"/>
    <property type="match status" value="1"/>
</dbReference>
<reference evidence="1 2" key="1">
    <citation type="submission" date="2013-07" db="EMBL/GenBank/DDBJ databases">
        <authorList>
            <consortium name="DOE Joint Genome Institute"/>
            <person name="Eisen J."/>
            <person name="Huntemann M."/>
            <person name="Han J."/>
            <person name="Chen A."/>
            <person name="Kyrpides N."/>
            <person name="Mavromatis K."/>
            <person name="Markowitz V."/>
            <person name="Palaniappan K."/>
            <person name="Ivanova N."/>
            <person name="Schaumberg A."/>
            <person name="Pati A."/>
            <person name="Liolios K."/>
            <person name="Nordberg H.P."/>
            <person name="Cantor M.N."/>
            <person name="Hua S.X."/>
            <person name="Woyke T."/>
        </authorList>
    </citation>
    <scope>NUCLEOTIDE SEQUENCE [LARGE SCALE GENOMIC DNA]</scope>
    <source>
        <strain evidence="1 2">DSM 44712</strain>
    </source>
</reference>
<dbReference type="PANTHER" id="PTHR34861:SF10">
    <property type="entry name" value="CYCLASE"/>
    <property type="match status" value="1"/>
</dbReference>
<dbReference type="OrthoDB" id="7067800at2"/>
<sequence length="324" mass="34953">MCGTNFVDQATADKIAATAAKFRQITESPFGPDDEIGMLNLITPESMRAVLSRADAGHTIDLSVDYFLGMPSFTAAGQPPYQIWMTNTPRGTAVDDGTGFGEQNKLVGYSGDAISMYTHCGTHIDTLNHFGYGTKIWNGFDADQYLGARHWMCAGAEKQPPIIARGVLLDVAALHGVDVLPQSYGIGAKDLADAARAQQVELRPGDVVLIRGGQMTLWDDPQAYITNEAGVNRDGAEFLARSGAALVCSDNLSFEQIPSTEEGNWLPVHTYLFAEAGVPIMEVVDMEALSAEKLYEFCFIGAGIKLRGATAAPMRPLAMPLRER</sequence>
<evidence type="ECO:0000313" key="2">
    <source>
        <dbReference type="Proteomes" id="UP000021053"/>
    </source>
</evidence>
<dbReference type="InterPro" id="IPR037175">
    <property type="entry name" value="KFase_sf"/>
</dbReference>
<dbReference type="AlphaFoldDB" id="A0A010YQM6"/>
<dbReference type="SUPFAM" id="SSF102198">
    <property type="entry name" value="Putative cyclase"/>
    <property type="match status" value="1"/>
</dbReference>
<dbReference type="Pfam" id="PF04199">
    <property type="entry name" value="Cyclase"/>
    <property type="match status" value="1"/>
</dbReference>
<protein>
    <submittedName>
        <fullName evidence="1">Putative metal-dependent hydrolase</fullName>
    </submittedName>
</protein>
<gene>
    <name evidence="1" type="ORF">CryarDRAFT_3695</name>
</gene>